<dbReference type="AlphaFoldDB" id="A0A4Y8M784"/>
<evidence type="ECO:0000313" key="2">
    <source>
        <dbReference type="Proteomes" id="UP000297900"/>
    </source>
</evidence>
<comment type="caution">
    <text evidence="1">The sequence shown here is derived from an EMBL/GenBank/DDBJ whole genome shotgun (WGS) entry which is preliminary data.</text>
</comment>
<accession>A0A4Y8M784</accession>
<dbReference type="OrthoDB" id="9964407at2"/>
<organism evidence="1 2">
    <name type="scientific">Cohnella luojiensis</name>
    <dbReference type="NCBI Taxonomy" id="652876"/>
    <lineage>
        <taxon>Bacteria</taxon>
        <taxon>Bacillati</taxon>
        <taxon>Bacillota</taxon>
        <taxon>Bacilli</taxon>
        <taxon>Bacillales</taxon>
        <taxon>Paenibacillaceae</taxon>
        <taxon>Cohnella</taxon>
    </lineage>
</organism>
<sequence length="124" mass="13927">MSYPIPNRKPEPSYHSGLIIYQLTDVERAYLDGGELHRIPTADQRGLKPEPPMPLGTKLEAIKYDSMLRRSYTGKYKHVTKELLQRELASGKLLNDIAEEQGVPRGMMDYLLKINGLASRGDGG</sequence>
<reference evidence="1 2" key="1">
    <citation type="submission" date="2019-03" db="EMBL/GenBank/DDBJ databases">
        <title>Cohnella endophytica sp. nov., a novel endophytic bacterium isolated from bark of Sonneratia apetala.</title>
        <authorList>
            <person name="Tuo L."/>
        </authorList>
    </citation>
    <scope>NUCLEOTIDE SEQUENCE [LARGE SCALE GENOMIC DNA]</scope>
    <source>
        <strain evidence="1 2">CCTCC AB 208254</strain>
    </source>
</reference>
<name>A0A4Y8M784_9BACL</name>
<gene>
    <name evidence="1" type="ORF">E2980_03320</name>
</gene>
<evidence type="ECO:0000313" key="1">
    <source>
        <dbReference type="EMBL" id="TFE30821.1"/>
    </source>
</evidence>
<dbReference type="Proteomes" id="UP000297900">
    <property type="component" value="Unassembled WGS sequence"/>
</dbReference>
<dbReference type="RefSeq" id="WP_135150700.1">
    <property type="nucleotide sequence ID" value="NZ_SOMN01000002.1"/>
</dbReference>
<proteinExistence type="predicted"/>
<protein>
    <submittedName>
        <fullName evidence="1">Uncharacterized protein</fullName>
    </submittedName>
</protein>
<keyword evidence="2" id="KW-1185">Reference proteome</keyword>
<dbReference type="EMBL" id="SOMN01000002">
    <property type="protein sequence ID" value="TFE30821.1"/>
    <property type="molecule type" value="Genomic_DNA"/>
</dbReference>